<dbReference type="InterPro" id="IPR004469">
    <property type="entry name" value="PSP"/>
</dbReference>
<name>A0A0F5VIG9_9GAMM</name>
<dbReference type="GO" id="GO:0005737">
    <property type="term" value="C:cytoplasm"/>
    <property type="evidence" value="ECO:0007669"/>
    <property type="project" value="TreeGrafter"/>
</dbReference>
<evidence type="ECO:0000256" key="9">
    <source>
        <dbReference type="ARBA" id="ARBA00022842"/>
    </source>
</evidence>
<dbReference type="NCBIfam" id="NF008350">
    <property type="entry name" value="PRK11133.1"/>
    <property type="match status" value="1"/>
</dbReference>
<dbReference type="GO" id="GO:0006564">
    <property type="term" value="P:L-serine biosynthetic process"/>
    <property type="evidence" value="ECO:0007669"/>
    <property type="project" value="UniProtKB-KW"/>
</dbReference>
<dbReference type="SFLD" id="SFLDG01136">
    <property type="entry name" value="C1.6:_Phosphoserine_Phosphatas"/>
    <property type="match status" value="1"/>
</dbReference>
<dbReference type="PATRIC" id="fig|265726.11.peg.456"/>
<protein>
    <recommendedName>
        <fullName evidence="5">Phosphoserine phosphatase</fullName>
        <ecNumber evidence="4">3.1.3.3</ecNumber>
    </recommendedName>
    <alternativeName>
        <fullName evidence="11">O-phosphoserine phosphohydrolase</fullName>
    </alternativeName>
</protein>
<sequence length="316" mass="34466">MLTIKKHTSLHTRFPDCVASSNLDVKHVASVIYSQSLTTDRIERLETQSGETLSLVAAWKVGEYDVLLLTNPLSDSLIRALDANKIDYAHYKDLPDLSEPGLVVFDMDSTAIQIECIDEIAKLAGVGEQVAEVTERAMQGELDFEQSLRQRVGTLKGASAEILEQVRSQLPLMPEMRELVAELHQYGWKTAIASGGFTYFSDYLKEELNLTHAQSNQLEIVDGKLTGQVLGSVVDAQTKADILRELAEEYDIARHNTVAVGDGANDLVMMAAAGLGIAYHAKPKVVAAAPAAVRYADLGGVLCILSATLWPQKIGW</sequence>
<dbReference type="InterPro" id="IPR041449">
    <property type="entry name" value="SerB_N"/>
</dbReference>
<organism evidence="16 17">
    <name type="scientific">Photobacterium halotolerans</name>
    <dbReference type="NCBI Taxonomy" id="265726"/>
    <lineage>
        <taxon>Bacteria</taxon>
        <taxon>Pseudomonadati</taxon>
        <taxon>Pseudomonadota</taxon>
        <taxon>Gammaproteobacteria</taxon>
        <taxon>Vibrionales</taxon>
        <taxon>Vibrionaceae</taxon>
        <taxon>Photobacterium</taxon>
    </lineage>
</organism>
<comment type="similarity">
    <text evidence="3">Belongs to the HAD-like hydrolase superfamily. SerB family.</text>
</comment>
<dbReference type="Gene3D" id="3.30.70.2020">
    <property type="match status" value="1"/>
</dbReference>
<dbReference type="PANTHER" id="PTHR43344">
    <property type="entry name" value="PHOSPHOSERINE PHOSPHATASE"/>
    <property type="match status" value="1"/>
</dbReference>
<evidence type="ECO:0000256" key="12">
    <source>
        <dbReference type="ARBA" id="ARBA00048138"/>
    </source>
</evidence>
<feature type="active site" description="Proton donor" evidence="14">
    <location>
        <position position="108"/>
    </location>
</feature>
<keyword evidence="6" id="KW-0028">Amino-acid biosynthesis</keyword>
<dbReference type="Gene3D" id="1.10.150.210">
    <property type="entry name" value="Phosphoserine phosphatase, domain 2"/>
    <property type="match status" value="1"/>
</dbReference>
<evidence type="ECO:0000256" key="3">
    <source>
        <dbReference type="ARBA" id="ARBA00009184"/>
    </source>
</evidence>
<dbReference type="PANTHER" id="PTHR43344:SF2">
    <property type="entry name" value="PHOSPHOSERINE PHOSPHATASE"/>
    <property type="match status" value="1"/>
</dbReference>
<evidence type="ECO:0000313" key="17">
    <source>
        <dbReference type="Proteomes" id="UP000033633"/>
    </source>
</evidence>
<dbReference type="SFLD" id="SFLDF00029">
    <property type="entry name" value="phosphoserine_phosphatase"/>
    <property type="match status" value="1"/>
</dbReference>
<evidence type="ECO:0000256" key="7">
    <source>
        <dbReference type="ARBA" id="ARBA00022723"/>
    </source>
</evidence>
<evidence type="ECO:0000256" key="4">
    <source>
        <dbReference type="ARBA" id="ARBA00012640"/>
    </source>
</evidence>
<evidence type="ECO:0000256" key="8">
    <source>
        <dbReference type="ARBA" id="ARBA00022801"/>
    </source>
</evidence>
<evidence type="ECO:0000256" key="5">
    <source>
        <dbReference type="ARBA" id="ARBA00015196"/>
    </source>
</evidence>
<dbReference type="NCBIfam" id="TIGR01488">
    <property type="entry name" value="HAD-SF-IB"/>
    <property type="match status" value="1"/>
</dbReference>
<keyword evidence="9" id="KW-0460">Magnesium</keyword>
<keyword evidence="8" id="KW-0378">Hydrolase</keyword>
<comment type="catalytic activity">
    <reaction evidence="12">
        <text>O-phospho-L-serine + H2O = L-serine + phosphate</text>
        <dbReference type="Rhea" id="RHEA:21208"/>
        <dbReference type="ChEBI" id="CHEBI:15377"/>
        <dbReference type="ChEBI" id="CHEBI:33384"/>
        <dbReference type="ChEBI" id="CHEBI:43474"/>
        <dbReference type="ChEBI" id="CHEBI:57524"/>
        <dbReference type="EC" id="3.1.3.3"/>
    </reaction>
</comment>
<dbReference type="CDD" id="cd07500">
    <property type="entry name" value="HAD_PSP"/>
    <property type="match status" value="1"/>
</dbReference>
<dbReference type="NCBIfam" id="TIGR00338">
    <property type="entry name" value="serB"/>
    <property type="match status" value="1"/>
</dbReference>
<feature type="active site" description="Nucleophile" evidence="14">
    <location>
        <position position="106"/>
    </location>
</feature>
<dbReference type="SUPFAM" id="SSF56784">
    <property type="entry name" value="HAD-like"/>
    <property type="match status" value="1"/>
</dbReference>
<dbReference type="Proteomes" id="UP000033633">
    <property type="component" value="Unassembled WGS sequence"/>
</dbReference>
<dbReference type="FunFam" id="3.40.50.1000:FF:000048">
    <property type="entry name" value="Phosphoserine phosphatase"/>
    <property type="match status" value="1"/>
</dbReference>
<dbReference type="SFLD" id="SFLDS00003">
    <property type="entry name" value="Haloacid_Dehalogenase"/>
    <property type="match status" value="1"/>
</dbReference>
<evidence type="ECO:0000256" key="11">
    <source>
        <dbReference type="ARBA" id="ARBA00031693"/>
    </source>
</evidence>
<evidence type="ECO:0000259" key="15">
    <source>
        <dbReference type="Pfam" id="PF18429"/>
    </source>
</evidence>
<dbReference type="AlphaFoldDB" id="A0A0F5VIG9"/>
<evidence type="ECO:0000256" key="13">
    <source>
        <dbReference type="ARBA" id="ARBA00048523"/>
    </source>
</evidence>
<dbReference type="InterPro" id="IPR023214">
    <property type="entry name" value="HAD_sf"/>
</dbReference>
<keyword evidence="7" id="KW-0479">Metal-binding</keyword>
<dbReference type="EMBL" id="JWYV01000001">
    <property type="protein sequence ID" value="KKD01617.1"/>
    <property type="molecule type" value="Genomic_DNA"/>
</dbReference>
<dbReference type="FunFam" id="1.10.150.210:FF:000001">
    <property type="entry name" value="Phosphoserine phosphatase"/>
    <property type="match status" value="1"/>
</dbReference>
<dbReference type="RefSeq" id="WP_046218946.1">
    <property type="nucleotide sequence ID" value="NZ_JWYV01000001.1"/>
</dbReference>
<keyword evidence="10" id="KW-0718">Serine biosynthesis</keyword>
<evidence type="ECO:0000256" key="1">
    <source>
        <dbReference type="ARBA" id="ARBA00001946"/>
    </source>
</evidence>
<comment type="caution">
    <text evidence="16">The sequence shown here is derived from an EMBL/GenBank/DDBJ whole genome shotgun (WGS) entry which is preliminary data.</text>
</comment>
<comment type="cofactor">
    <cofactor evidence="1">
        <name>Mg(2+)</name>
        <dbReference type="ChEBI" id="CHEBI:18420"/>
    </cofactor>
</comment>
<dbReference type="Pfam" id="PF00702">
    <property type="entry name" value="Hydrolase"/>
    <property type="match status" value="1"/>
</dbReference>
<dbReference type="SFLD" id="SFLDG01137">
    <property type="entry name" value="C1.6.1:_Phosphoserine_Phosphat"/>
    <property type="match status" value="1"/>
</dbReference>
<keyword evidence="17" id="KW-1185">Reference proteome</keyword>
<evidence type="ECO:0000313" key="16">
    <source>
        <dbReference type="EMBL" id="KKD01617.1"/>
    </source>
</evidence>
<comment type="pathway">
    <text evidence="2">Amino-acid biosynthesis; L-serine biosynthesis; L-serine from 3-phospho-D-glycerate: step 3/3.</text>
</comment>
<evidence type="ECO:0000256" key="2">
    <source>
        <dbReference type="ARBA" id="ARBA00005135"/>
    </source>
</evidence>
<reference evidence="16 17" key="1">
    <citation type="submission" date="2014-12" db="EMBL/GenBank/DDBJ databases">
        <title>Mercury Reductase activity and rhizosphere competence traits in the genome of root associated Photobacterium halotolerans MELD1.</title>
        <authorList>
            <person name="Mathew D.C."/>
            <person name="Huang C.-C."/>
        </authorList>
    </citation>
    <scope>NUCLEOTIDE SEQUENCE [LARGE SCALE GENOMIC DNA]</scope>
    <source>
        <strain evidence="16 17">MELD1</strain>
    </source>
</reference>
<accession>A0A0F5VIG9</accession>
<dbReference type="Gene3D" id="3.40.50.1000">
    <property type="entry name" value="HAD superfamily/HAD-like"/>
    <property type="match status" value="1"/>
</dbReference>
<dbReference type="EC" id="3.1.3.3" evidence="4"/>
<dbReference type="OrthoDB" id="9792539at2"/>
<dbReference type="GO" id="GO:0000287">
    <property type="term" value="F:magnesium ion binding"/>
    <property type="evidence" value="ECO:0007669"/>
    <property type="project" value="TreeGrafter"/>
</dbReference>
<dbReference type="InterPro" id="IPR036412">
    <property type="entry name" value="HAD-like_sf"/>
</dbReference>
<dbReference type="STRING" id="265726.KY46_02100"/>
<comment type="catalytic activity">
    <reaction evidence="13">
        <text>O-phospho-D-serine + H2O = D-serine + phosphate</text>
        <dbReference type="Rhea" id="RHEA:24873"/>
        <dbReference type="ChEBI" id="CHEBI:15377"/>
        <dbReference type="ChEBI" id="CHEBI:35247"/>
        <dbReference type="ChEBI" id="CHEBI:43474"/>
        <dbReference type="ChEBI" id="CHEBI:58680"/>
        <dbReference type="EC" id="3.1.3.3"/>
    </reaction>
</comment>
<evidence type="ECO:0000256" key="6">
    <source>
        <dbReference type="ARBA" id="ARBA00022605"/>
    </source>
</evidence>
<evidence type="ECO:0000256" key="14">
    <source>
        <dbReference type="PIRSR" id="PIRSR604469-1"/>
    </source>
</evidence>
<dbReference type="Pfam" id="PF18429">
    <property type="entry name" value="DUF5609"/>
    <property type="match status" value="1"/>
</dbReference>
<gene>
    <name evidence="16" type="ORF">KY46_02100</name>
</gene>
<proteinExistence type="inferred from homology"/>
<dbReference type="UniPathway" id="UPA00135">
    <property type="reaction ID" value="UER00198"/>
</dbReference>
<feature type="domain" description="Phosphoserine phosphatase N-terminal" evidence="15">
    <location>
        <begin position="26"/>
        <end position="90"/>
    </location>
</feature>
<dbReference type="InterPro" id="IPR050582">
    <property type="entry name" value="HAD-like_SerB"/>
</dbReference>
<dbReference type="GO" id="GO:0036424">
    <property type="term" value="F:L-phosphoserine phosphatase activity"/>
    <property type="evidence" value="ECO:0007669"/>
    <property type="project" value="InterPro"/>
</dbReference>
<evidence type="ECO:0000256" key="10">
    <source>
        <dbReference type="ARBA" id="ARBA00023299"/>
    </source>
</evidence>